<name>A0A1W4WPU8_AGRPL</name>
<reference evidence="5" key="1">
    <citation type="submission" date="2025-08" db="UniProtKB">
        <authorList>
            <consortium name="RefSeq"/>
        </authorList>
    </citation>
    <scope>IDENTIFICATION</scope>
    <source>
        <tissue evidence="5">Entire body</tissue>
    </source>
</reference>
<dbReference type="InParanoid" id="A0A1W4WPU8"/>
<evidence type="ECO:0000259" key="3">
    <source>
        <dbReference type="PROSITE" id="PS50157"/>
    </source>
</evidence>
<protein>
    <submittedName>
        <fullName evidence="5">Zinc finger protein 532-like</fullName>
    </submittedName>
</protein>
<keyword evidence="1" id="KW-0862">Zinc</keyword>
<proteinExistence type="predicted"/>
<feature type="domain" description="C2H2-type" evidence="3">
    <location>
        <begin position="827"/>
        <end position="849"/>
    </location>
</feature>
<feature type="domain" description="C2H2-type" evidence="3">
    <location>
        <begin position="414"/>
        <end position="442"/>
    </location>
</feature>
<dbReference type="InterPro" id="IPR057356">
    <property type="entry name" value="Znf-C2H2_ZNF592"/>
</dbReference>
<sequence length="859" mass="98031">MGDMAKRNLESRNVYSSKWNLLFDKSVKEWISFKPKDGLQVYPCYACRHIFGSKNSFLDHVNRRSIRIVYNCKYCPDALPEDLVFYNPCSFLLHARQHFSINSGIIDLDEVEVSLLPVGLAGFMPHPNIKVLYDIEDDDINSEYINNRFYNPTTECYGHRYICFNPNEVFLFICIIANQPFHTLALKQISRKVPKCILVQIDGANLNHCPVIPSSNALNLNLGNNNNNAVMFSSDISNGGVLASDTAIKTESVEGNQNQIEYTMPIITKVETLAESDNSSSSNTTTDGDDTVINVTNCPECKEVQIEPLSNHFLEQNKPSNESFRCSVCRFIAPSSCSLKAHKRIHDTIPPYVCPECAKSFTSWPPLLAHLNNVCFHLEKQVRVKCPGKRCSKIFAQNITFFAHFSAIHLLTTYICEVCDETFNTDLDYFEHAEDFHEGNARFHTVFTCTVCADQDTFSSEEKEEHVLSHGKDRANFVYIHVCKFCKSIFKSTNTYATHMLRCSKNVANVPNKDVSKDPNLTTGSLPNGESRTLAQKDQILRKKALECVESSVRMVITICSRCNVRLKFQVSYLHNIVSNCPKCGERLFLPAKSFIMPKEGNLRKESSNRTTDETGLYVDSEENICLLCEVSVENIKEHVKICKYSKPVVIVPKVSKTKARKEEGKEVGGEEEEKEEEREEEASPKSDDSARRKRRRYNYNSLAHKHRKLLASKNFPELQTDEPDQPLPFDGTYRCRLCSFSAPDRQVFCDHVLTHRLVSTSYQCMECGECFVVKPSLAKHLQFYHQIFDIDSYIEENNCYDKEAVKELEESLKLVPGESKIPVKENQCRVCLQEFESSFDLHKHLRVHGMAFLSHNVK</sequence>
<feature type="domain" description="C2H2-type" evidence="3">
    <location>
        <begin position="352"/>
        <end position="382"/>
    </location>
</feature>
<keyword evidence="1" id="KW-0479">Metal-binding</keyword>
<dbReference type="PROSITE" id="PS50157">
    <property type="entry name" value="ZINC_FINGER_C2H2_2"/>
    <property type="match status" value="5"/>
</dbReference>
<evidence type="ECO:0000256" key="2">
    <source>
        <dbReference type="SAM" id="MobiDB-lite"/>
    </source>
</evidence>
<dbReference type="SUPFAM" id="SSF57667">
    <property type="entry name" value="beta-beta-alpha zinc fingers"/>
    <property type="match status" value="1"/>
</dbReference>
<feature type="compositionally biased region" description="Acidic residues" evidence="2">
    <location>
        <begin position="670"/>
        <end position="681"/>
    </location>
</feature>
<accession>A0A1W4WPU8</accession>
<dbReference type="OrthoDB" id="8856548at2759"/>
<dbReference type="Proteomes" id="UP000192223">
    <property type="component" value="Unplaced"/>
</dbReference>
<dbReference type="InterPro" id="IPR013087">
    <property type="entry name" value="Znf_C2H2_type"/>
</dbReference>
<dbReference type="GeneID" id="108735167"/>
<dbReference type="Gene3D" id="3.30.160.60">
    <property type="entry name" value="Classic Zinc Finger"/>
    <property type="match status" value="2"/>
</dbReference>
<dbReference type="InterPro" id="IPR036236">
    <property type="entry name" value="Znf_C2H2_sf"/>
</dbReference>
<evidence type="ECO:0000256" key="1">
    <source>
        <dbReference type="PROSITE-ProRule" id="PRU00042"/>
    </source>
</evidence>
<evidence type="ECO:0000313" key="5">
    <source>
        <dbReference type="RefSeq" id="XP_018322502.1"/>
    </source>
</evidence>
<dbReference type="KEGG" id="apln:108735167"/>
<dbReference type="STRING" id="224129.A0A1W4WPU8"/>
<feature type="domain" description="C2H2-type" evidence="3">
    <location>
        <begin position="324"/>
        <end position="351"/>
    </location>
</feature>
<feature type="domain" description="C2H2-type" evidence="3">
    <location>
        <begin position="763"/>
        <end position="786"/>
    </location>
</feature>
<dbReference type="InterPro" id="IPR045914">
    <property type="entry name" value="Zn532-like"/>
</dbReference>
<dbReference type="RefSeq" id="XP_018322502.1">
    <property type="nucleotide sequence ID" value="XM_018467000.2"/>
</dbReference>
<feature type="region of interest" description="Disordered" evidence="2">
    <location>
        <begin position="660"/>
        <end position="695"/>
    </location>
</feature>
<keyword evidence="1" id="KW-0863">Zinc-finger</keyword>
<keyword evidence="4" id="KW-1185">Reference proteome</keyword>
<dbReference type="Pfam" id="PF25412">
    <property type="entry name" value="zf-C2H2_ZNF592"/>
    <property type="match status" value="1"/>
</dbReference>
<dbReference type="PANTHER" id="PTHR47222">
    <property type="entry name" value="ZINC FINGER PROTEIN 532-RELATED"/>
    <property type="match status" value="1"/>
</dbReference>
<dbReference type="PANTHER" id="PTHR47222:SF5">
    <property type="entry name" value="LOW QUALITY PROTEIN: ZINC FINGER PROTEIN 532-LIKE"/>
    <property type="match status" value="1"/>
</dbReference>
<evidence type="ECO:0000313" key="4">
    <source>
        <dbReference type="Proteomes" id="UP000192223"/>
    </source>
</evidence>
<dbReference type="GO" id="GO:0008270">
    <property type="term" value="F:zinc ion binding"/>
    <property type="evidence" value="ECO:0007669"/>
    <property type="project" value="UniProtKB-KW"/>
</dbReference>
<dbReference type="AlphaFoldDB" id="A0A1W4WPU8"/>
<dbReference type="SMART" id="SM00355">
    <property type="entry name" value="ZnF_C2H2"/>
    <property type="match status" value="11"/>
</dbReference>
<dbReference type="PROSITE" id="PS00028">
    <property type="entry name" value="ZINC_FINGER_C2H2_1"/>
    <property type="match status" value="4"/>
</dbReference>
<gene>
    <name evidence="5" type="primary">LOC108735167</name>
</gene>
<feature type="compositionally biased region" description="Basic and acidic residues" evidence="2">
    <location>
        <begin position="682"/>
        <end position="691"/>
    </location>
</feature>
<organism evidence="4 5">
    <name type="scientific">Agrilus planipennis</name>
    <name type="common">Emerald ash borer</name>
    <name type="synonym">Agrilus marcopoli</name>
    <dbReference type="NCBI Taxonomy" id="224129"/>
    <lineage>
        <taxon>Eukaryota</taxon>
        <taxon>Metazoa</taxon>
        <taxon>Ecdysozoa</taxon>
        <taxon>Arthropoda</taxon>
        <taxon>Hexapoda</taxon>
        <taxon>Insecta</taxon>
        <taxon>Pterygota</taxon>
        <taxon>Neoptera</taxon>
        <taxon>Endopterygota</taxon>
        <taxon>Coleoptera</taxon>
        <taxon>Polyphaga</taxon>
        <taxon>Elateriformia</taxon>
        <taxon>Buprestoidea</taxon>
        <taxon>Buprestidae</taxon>
        <taxon>Agrilinae</taxon>
        <taxon>Agrilus</taxon>
    </lineage>
</organism>